<proteinExistence type="predicted"/>
<keyword evidence="2" id="KW-1185">Reference proteome</keyword>
<sequence>MINYNYGVRGHNILIKDDLDKWSDKIQSMKIHTLQFALPLSFPKTSDGGNLINPGLGNTIRRNLSKKIEIGILSCYVNLIHPNLSERQKQIEKMKKYLQNARFFGTNIVAT</sequence>
<evidence type="ECO:0000313" key="1">
    <source>
        <dbReference type="EMBL" id="MFD1417864.1"/>
    </source>
</evidence>
<reference evidence="2" key="1">
    <citation type="journal article" date="2019" name="Int. J. Syst. Evol. Microbiol.">
        <title>The Global Catalogue of Microorganisms (GCM) 10K type strain sequencing project: providing services to taxonomists for standard genome sequencing and annotation.</title>
        <authorList>
            <consortium name="The Broad Institute Genomics Platform"/>
            <consortium name="The Broad Institute Genome Sequencing Center for Infectious Disease"/>
            <person name="Wu L."/>
            <person name="Ma J."/>
        </authorList>
    </citation>
    <scope>NUCLEOTIDE SEQUENCE [LARGE SCALE GENOMIC DNA]</scope>
    <source>
        <strain evidence="2">CCM 8936</strain>
    </source>
</reference>
<dbReference type="EMBL" id="JBHTOI010000024">
    <property type="protein sequence ID" value="MFD1417864.1"/>
    <property type="molecule type" value="Genomic_DNA"/>
</dbReference>
<dbReference type="Proteomes" id="UP001597251">
    <property type="component" value="Unassembled WGS sequence"/>
</dbReference>
<evidence type="ECO:0000313" key="2">
    <source>
        <dbReference type="Proteomes" id="UP001597251"/>
    </source>
</evidence>
<protein>
    <submittedName>
        <fullName evidence="1">Uncharacterized protein</fullName>
    </submittedName>
</protein>
<organism evidence="1 2">
    <name type="scientific">Companilactobacillus keshanensis</name>
    <dbReference type="NCBI Taxonomy" id="2486003"/>
    <lineage>
        <taxon>Bacteria</taxon>
        <taxon>Bacillati</taxon>
        <taxon>Bacillota</taxon>
        <taxon>Bacilli</taxon>
        <taxon>Lactobacillales</taxon>
        <taxon>Lactobacillaceae</taxon>
        <taxon>Companilactobacillus</taxon>
    </lineage>
</organism>
<name>A0ABW4BRP7_9LACO</name>
<gene>
    <name evidence="1" type="ORF">ACFQ42_03700</name>
</gene>
<accession>A0ABW4BRP7</accession>
<comment type="caution">
    <text evidence="1">The sequence shown here is derived from an EMBL/GenBank/DDBJ whole genome shotgun (WGS) entry which is preliminary data.</text>
</comment>
<dbReference type="RefSeq" id="WP_125678420.1">
    <property type="nucleotide sequence ID" value="NZ_JBHTOI010000024.1"/>
</dbReference>